<proteinExistence type="predicted"/>
<feature type="region of interest" description="Disordered" evidence="1">
    <location>
        <begin position="241"/>
        <end position="315"/>
    </location>
</feature>
<geneLocation type="plasmid" evidence="2 3">
    <name>unnamed 2</name>
</geneLocation>
<gene>
    <name evidence="2" type="ORF">MYCOZU2_06049</name>
</gene>
<feature type="region of interest" description="Disordered" evidence="1">
    <location>
        <begin position="163"/>
        <end position="224"/>
    </location>
</feature>
<protein>
    <submittedName>
        <fullName evidence="2">Uncharacterized protein</fullName>
    </submittedName>
</protein>
<keyword evidence="2" id="KW-0614">Plasmid</keyword>
<name>A0A7U5MRL9_MYCIT</name>
<feature type="compositionally biased region" description="Polar residues" evidence="1">
    <location>
        <begin position="210"/>
        <end position="224"/>
    </location>
</feature>
<evidence type="ECO:0000256" key="1">
    <source>
        <dbReference type="SAM" id="MobiDB-lite"/>
    </source>
</evidence>
<dbReference type="AlphaFoldDB" id="A0A7U5MRL9"/>
<evidence type="ECO:0000313" key="3">
    <source>
        <dbReference type="Proteomes" id="UP000198286"/>
    </source>
</evidence>
<dbReference type="Proteomes" id="UP000198286">
    <property type="component" value="Plasmid unnamed 2"/>
</dbReference>
<accession>A0A7U5MRL9</accession>
<dbReference type="EMBL" id="CP015269">
    <property type="protein sequence ID" value="ASL18394.1"/>
    <property type="molecule type" value="Genomic_DNA"/>
</dbReference>
<organism evidence="2 3">
    <name type="scientific">Mycobacterium intracellulare subsp. chimaera</name>
    <dbReference type="NCBI Taxonomy" id="222805"/>
    <lineage>
        <taxon>Bacteria</taxon>
        <taxon>Bacillati</taxon>
        <taxon>Actinomycetota</taxon>
        <taxon>Actinomycetes</taxon>
        <taxon>Mycobacteriales</taxon>
        <taxon>Mycobacteriaceae</taxon>
        <taxon>Mycobacterium</taxon>
        <taxon>Mycobacterium avium complex (MAC)</taxon>
    </lineage>
</organism>
<feature type="region of interest" description="Disordered" evidence="1">
    <location>
        <begin position="110"/>
        <end position="130"/>
    </location>
</feature>
<evidence type="ECO:0000313" key="2">
    <source>
        <dbReference type="EMBL" id="ASL18394.1"/>
    </source>
</evidence>
<dbReference type="RefSeq" id="WP_145958917.1">
    <property type="nucleotide sequence ID" value="NZ_CP015269.1"/>
</dbReference>
<feature type="compositionally biased region" description="Basic and acidic residues" evidence="1">
    <location>
        <begin position="282"/>
        <end position="300"/>
    </location>
</feature>
<reference evidence="2 3" key="1">
    <citation type="journal article" date="2017" name="Lancet Infect. Dis.">
        <title>Global outbreak of severe Mycobacterium chimaera disease after cardiac surgery: a molecular epidemiological study.</title>
        <authorList>
            <person name="van Ingen J."/>
            <person name="Kohl T."/>
            <person name="Kranzer K."/>
            <person name="Hasse B."/>
            <person name="Keller P."/>
            <person name="Szafranska A."/>
            <person name="Hillemann D."/>
            <person name="Chand M."/>
            <person name="Schreiber P."/>
            <person name="Sommerstein R."/>
            <person name="Berger C."/>
            <person name="Genoni M."/>
            <person name="Ruegg C."/>
            <person name="Troillet N."/>
            <person name="Widmer A.F."/>
            <person name="Becker S.L."/>
            <person name="Herrmann M."/>
            <person name="Eckmanns T."/>
            <person name="Haller S."/>
            <person name="Hoeller C."/>
            <person name="Debast S.B."/>
            <person name="Wolfhagen M.J."/>
            <person name="Hopman J."/>
            <person name="Kluytmans J."/>
            <person name="Langelaar M."/>
            <person name="Notermans D.W."/>
            <person name="ten Oever J."/>
            <person name="van den Barselaar P."/>
            <person name="Vonk A.B.A."/>
            <person name="Vos M.C."/>
            <person name="Ahmed N."/>
            <person name="Brown T."/>
            <person name="Crook D."/>
            <person name="Lamagni T."/>
            <person name="Phin N."/>
            <person name="Smith E.G."/>
            <person name="Zambon M."/>
            <person name="Serr A."/>
            <person name="Goetting T."/>
            <person name="Ebner W."/>
            <person name="Thuermer A."/>
            <person name="Utpatel C."/>
            <person name="Sproer C."/>
            <person name="Bunk B."/>
            <person name="Nubel U."/>
            <person name="Bloemberg G."/>
            <person name="Bottger E."/>
            <person name="Niemann S."/>
            <person name="Wagner D."/>
            <person name="Sax H."/>
        </authorList>
    </citation>
    <scope>NUCLEOTIDE SEQUENCE [LARGE SCALE GENOMIC DNA]</scope>
    <source>
        <strain evidence="2 3">ZUERICH-2</strain>
        <plasmid evidence="2 3">unnamed 2</plasmid>
    </source>
</reference>
<sequence length="315" mass="32654">MTPSDPSTTPESVTESLQRIGIDGAGAAGEAWRSELRTNANISQHLSEILAAVKSAKERAEVNLANYKTAAPSPAEIEAAQQEVFAASRDDDARHADRLKHAEERLGELLARKEAATDQYESDSKDNIDDLDADRHAADQTLSPEARAKLQQMLAELAAIPQQMTPQQPQSAPQPAAAGYPSAAAPAGSDIADSGFNPDSAYDDTAADQPAQTHTAGDTTPFTAAPTLTNVTTAAPIDVAGTPIATSAGQPTEGPSAPTTGASGLMPPMTPGMRAGAGAHSARREASPAKDGKSVDRDEILNGDDMLSRSVNGRL</sequence>
<feature type="compositionally biased region" description="Low complexity" evidence="1">
    <location>
        <begin position="163"/>
        <end position="187"/>
    </location>
</feature>